<organism evidence="1 2">
    <name type="scientific">Melia azedarach</name>
    <name type="common">Chinaberry tree</name>
    <dbReference type="NCBI Taxonomy" id="155640"/>
    <lineage>
        <taxon>Eukaryota</taxon>
        <taxon>Viridiplantae</taxon>
        <taxon>Streptophyta</taxon>
        <taxon>Embryophyta</taxon>
        <taxon>Tracheophyta</taxon>
        <taxon>Spermatophyta</taxon>
        <taxon>Magnoliopsida</taxon>
        <taxon>eudicotyledons</taxon>
        <taxon>Gunneridae</taxon>
        <taxon>Pentapetalae</taxon>
        <taxon>rosids</taxon>
        <taxon>malvids</taxon>
        <taxon>Sapindales</taxon>
        <taxon>Meliaceae</taxon>
        <taxon>Melia</taxon>
    </lineage>
</organism>
<evidence type="ECO:0000313" key="1">
    <source>
        <dbReference type="EMBL" id="KAJ4705868.1"/>
    </source>
</evidence>
<sequence length="620" mass="71458">MSQDLNLEEGTSRQISEELKGGTNSGFDILGIRSRAESPPSSYGLAYKKKILDPQRPRINWSFFILSVIAISIDPLFFYIPVVNDNKKCLGLDKTLGIMAIVLRSVLDLFHLLYIILQLCPDYSAPHLKYDLINSSHENARDTPMKYLMSFFLIDILAILPLPQVVIGMVMRGSKFLNAVNLLKYFVIFQSVPRAIRIYPLFTEVRGNSGIVAEATWPKAVFNLLLYMLAGHVLGALWYFFAIERLTVCWKKACVHHNACSHGSFYCDDNSGDYRFLNDFCPTKMQNTTIFNFGIFSDALQSGVVEVTDFPQKFLHCLQWGLQNLSCFGQNLQTSSYVWENFFAIFITISGLVLFLFLIGNIQIYLQSKTIRSEEMRLKLREIEQWMPYQKLSKDLQQEVRKHQQYIWRETKGVDVENFLNNLPKNLKRSINRELFLRFLLRVPIFDSMKNEQVLSAMCDRLKPVLYTAESYIVQEGDPVDEMLFIMRGKLLCATTDSKGKDLCNATYLVGGDFIGEEVFTWALNPGSAPDLPVSTRTVRALTEIEGFVLMVDDLKFAASQFRQQNKEKLRRIFRFYSLPWRTWAACFIQAAWRRYVRTKLKESLHEEIDRLQASSAKFG</sequence>
<proteinExistence type="predicted"/>
<name>A0ACC1X470_MELAZ</name>
<dbReference type="Proteomes" id="UP001164539">
    <property type="component" value="Chromosome 11"/>
</dbReference>
<keyword evidence="2" id="KW-1185">Reference proteome</keyword>
<dbReference type="EMBL" id="CM051404">
    <property type="protein sequence ID" value="KAJ4705868.1"/>
    <property type="molecule type" value="Genomic_DNA"/>
</dbReference>
<evidence type="ECO:0000313" key="2">
    <source>
        <dbReference type="Proteomes" id="UP001164539"/>
    </source>
</evidence>
<reference evidence="1 2" key="1">
    <citation type="journal article" date="2023" name="Science">
        <title>Complex scaffold remodeling in plant triterpene biosynthesis.</title>
        <authorList>
            <person name="De La Pena R."/>
            <person name="Hodgson H."/>
            <person name="Liu J.C."/>
            <person name="Stephenson M.J."/>
            <person name="Martin A.C."/>
            <person name="Owen C."/>
            <person name="Harkess A."/>
            <person name="Leebens-Mack J."/>
            <person name="Jimenez L.E."/>
            <person name="Osbourn A."/>
            <person name="Sattely E.S."/>
        </authorList>
    </citation>
    <scope>NUCLEOTIDE SEQUENCE [LARGE SCALE GENOMIC DNA]</scope>
    <source>
        <strain evidence="2">cv. JPN11</strain>
        <tissue evidence="1">Leaf</tissue>
    </source>
</reference>
<accession>A0ACC1X470</accession>
<gene>
    <name evidence="1" type="ORF">OWV82_019600</name>
</gene>
<comment type="caution">
    <text evidence="1">The sequence shown here is derived from an EMBL/GenBank/DDBJ whole genome shotgun (WGS) entry which is preliminary data.</text>
</comment>
<protein>
    <submittedName>
        <fullName evidence="1">Cyclic nucleotide-gated ion channel 1</fullName>
    </submittedName>
</protein>